<comment type="catalytic activity">
    <reaction evidence="9">
        <text>a 5'-end NAD(+)-phospho-ribonucleoside in mRNA + H2O = a 5'-end phospho-adenosine-phospho-ribonucleoside in mRNA + beta-nicotinamide D-ribonucleotide + 2 H(+)</text>
        <dbReference type="Rhea" id="RHEA:60876"/>
        <dbReference type="Rhea" id="RHEA-COMP:15698"/>
        <dbReference type="Rhea" id="RHEA-COMP:15719"/>
        <dbReference type="ChEBI" id="CHEBI:14649"/>
        <dbReference type="ChEBI" id="CHEBI:15377"/>
        <dbReference type="ChEBI" id="CHEBI:15378"/>
        <dbReference type="ChEBI" id="CHEBI:144029"/>
        <dbReference type="ChEBI" id="CHEBI:144051"/>
    </reaction>
    <physiologicalReaction direction="left-to-right" evidence="9">
        <dbReference type="Rhea" id="RHEA:60877"/>
    </physiologicalReaction>
</comment>
<dbReference type="GO" id="GO:0035529">
    <property type="term" value="F:NADH pyrophosphatase activity"/>
    <property type="evidence" value="ECO:0007669"/>
    <property type="project" value="TreeGrafter"/>
</dbReference>
<evidence type="ECO:0000259" key="10">
    <source>
        <dbReference type="PROSITE" id="PS51462"/>
    </source>
</evidence>
<dbReference type="EC" id="3.6.1.22" evidence="4"/>
<dbReference type="EMBL" id="LT670844">
    <property type="protein sequence ID" value="SHK43890.1"/>
    <property type="molecule type" value="Genomic_DNA"/>
</dbReference>
<dbReference type="PROSITE" id="PS00893">
    <property type="entry name" value="NUDIX_BOX"/>
    <property type="match status" value="1"/>
</dbReference>
<feature type="domain" description="Nudix hydrolase" evidence="10">
    <location>
        <begin position="173"/>
        <end position="298"/>
    </location>
</feature>
<dbReference type="InterPro" id="IPR015797">
    <property type="entry name" value="NUDIX_hydrolase-like_dom_sf"/>
</dbReference>
<dbReference type="Pfam" id="PF09297">
    <property type="entry name" value="Zn_ribbon_NUD"/>
    <property type="match status" value="1"/>
</dbReference>
<dbReference type="PANTHER" id="PTHR42904">
    <property type="entry name" value="NUDIX HYDROLASE, NUDC SUBFAMILY"/>
    <property type="match status" value="1"/>
</dbReference>
<dbReference type="Pfam" id="PF09296">
    <property type="entry name" value="NUDIX-like"/>
    <property type="match status" value="1"/>
</dbReference>
<dbReference type="PROSITE" id="PS51462">
    <property type="entry name" value="NUDIX"/>
    <property type="match status" value="1"/>
</dbReference>
<reference evidence="11 12" key="1">
    <citation type="submission" date="2016-11" db="EMBL/GenBank/DDBJ databases">
        <authorList>
            <person name="Jaros S."/>
            <person name="Januszkiewicz K."/>
            <person name="Wedrychowicz H."/>
        </authorList>
    </citation>
    <scope>NUCLEOTIDE SEQUENCE [LARGE SCALE GENOMIC DNA]</scope>
    <source>
        <strain evidence="11 12">GAS499</strain>
    </source>
</reference>
<dbReference type="PANTHER" id="PTHR42904:SF6">
    <property type="entry name" value="NAD-CAPPED RNA HYDROLASE NUDT12"/>
    <property type="match status" value="1"/>
</dbReference>
<dbReference type="CDD" id="cd03429">
    <property type="entry name" value="NUDIX_NADH_pyrophosphatase_Nudt13"/>
    <property type="match status" value="1"/>
</dbReference>
<dbReference type="InterPro" id="IPR015376">
    <property type="entry name" value="Znr_NADH_PPase"/>
</dbReference>
<evidence type="ECO:0000313" key="11">
    <source>
        <dbReference type="EMBL" id="SHK43890.1"/>
    </source>
</evidence>
<evidence type="ECO:0000256" key="6">
    <source>
        <dbReference type="ARBA" id="ARBA00022801"/>
    </source>
</evidence>
<dbReference type="AlphaFoldDB" id="A0A1M6SGV4"/>
<name>A0A1M6SGV4_9BRAD</name>
<keyword evidence="5" id="KW-0479">Metal-binding</keyword>
<evidence type="ECO:0000256" key="7">
    <source>
        <dbReference type="ARBA" id="ARBA00022842"/>
    </source>
</evidence>
<dbReference type="InterPro" id="IPR000086">
    <property type="entry name" value="NUDIX_hydrolase_dom"/>
</dbReference>
<evidence type="ECO:0000256" key="8">
    <source>
        <dbReference type="ARBA" id="ARBA00023027"/>
    </source>
</evidence>
<dbReference type="GO" id="GO:0006742">
    <property type="term" value="P:NADP+ catabolic process"/>
    <property type="evidence" value="ECO:0007669"/>
    <property type="project" value="TreeGrafter"/>
</dbReference>
<dbReference type="InterPro" id="IPR015375">
    <property type="entry name" value="NADH_PPase-like_N"/>
</dbReference>
<dbReference type="Proteomes" id="UP000189935">
    <property type="component" value="Chromosome I"/>
</dbReference>
<sequence length="316" mass="34921">MTAFDSFPLGRPAFVSNILDRAAHLRNDDAKLMTLEGNRDARAYVVYRDSLVVKQEAGSPRALLTVDEALKFGANPGTIFLGLRDGAAVFGMGIAAAAIEKLMTRDDVAVTELRGMAMQGVVPPDQLSAIAMAKSMVNWHQRHGYCANCGTRTAMKEGGWKRECPNCKAEHFPRTDPVVIMLVTSGDKCLLGRQKQFPAGMYSCLAGFVEAAETIEDAVRREIFEESGIRCTDVNYYMTQPWPYPSSLMIGCTARATNEDIIVDRTELEDARWFDRTEATLMLKRQHPDGLAGPHPFAIAHHLVGRWLQIDLGTRA</sequence>
<organism evidence="11 12">
    <name type="scientific">Bradyrhizobium lablabi</name>
    <dbReference type="NCBI Taxonomy" id="722472"/>
    <lineage>
        <taxon>Bacteria</taxon>
        <taxon>Pseudomonadati</taxon>
        <taxon>Pseudomonadota</taxon>
        <taxon>Alphaproteobacteria</taxon>
        <taxon>Hyphomicrobiales</taxon>
        <taxon>Nitrobacteraceae</taxon>
        <taxon>Bradyrhizobium</taxon>
    </lineage>
</organism>
<dbReference type="RefSeq" id="WP_079545025.1">
    <property type="nucleotide sequence ID" value="NZ_LT670844.1"/>
</dbReference>
<evidence type="ECO:0000313" key="12">
    <source>
        <dbReference type="Proteomes" id="UP000189935"/>
    </source>
</evidence>
<dbReference type="GO" id="GO:0019677">
    <property type="term" value="P:NAD+ catabolic process"/>
    <property type="evidence" value="ECO:0007669"/>
    <property type="project" value="TreeGrafter"/>
</dbReference>
<keyword evidence="7" id="KW-0460">Magnesium</keyword>
<evidence type="ECO:0000256" key="4">
    <source>
        <dbReference type="ARBA" id="ARBA00012381"/>
    </source>
</evidence>
<evidence type="ECO:0000256" key="5">
    <source>
        <dbReference type="ARBA" id="ARBA00022723"/>
    </source>
</evidence>
<dbReference type="Pfam" id="PF00293">
    <property type="entry name" value="NUDIX"/>
    <property type="match status" value="1"/>
</dbReference>
<dbReference type="Gene3D" id="3.90.79.20">
    <property type="match status" value="1"/>
</dbReference>
<protein>
    <recommendedName>
        <fullName evidence="4">NAD(+) diphosphatase</fullName>
        <ecNumber evidence="4">3.6.1.22</ecNumber>
    </recommendedName>
</protein>
<dbReference type="OrthoDB" id="9791656at2"/>
<dbReference type="SUPFAM" id="SSF55811">
    <property type="entry name" value="Nudix"/>
    <property type="match status" value="1"/>
</dbReference>
<comment type="cofactor">
    <cofactor evidence="1">
        <name>Mg(2+)</name>
        <dbReference type="ChEBI" id="CHEBI:18420"/>
    </cofactor>
</comment>
<dbReference type="InterPro" id="IPR020084">
    <property type="entry name" value="NUDIX_hydrolase_CS"/>
</dbReference>
<comment type="cofactor">
    <cofactor evidence="2">
        <name>Zn(2+)</name>
        <dbReference type="ChEBI" id="CHEBI:29105"/>
    </cofactor>
</comment>
<comment type="similarity">
    <text evidence="3">Belongs to the Nudix hydrolase family. NudC subfamily.</text>
</comment>
<evidence type="ECO:0000256" key="9">
    <source>
        <dbReference type="ARBA" id="ARBA00023679"/>
    </source>
</evidence>
<gene>
    <name evidence="11" type="ORF">SAMN05444159_3258</name>
</gene>
<keyword evidence="8" id="KW-0520">NAD</keyword>
<dbReference type="GO" id="GO:0046872">
    <property type="term" value="F:metal ion binding"/>
    <property type="evidence" value="ECO:0007669"/>
    <property type="project" value="UniProtKB-KW"/>
</dbReference>
<dbReference type="NCBIfam" id="NF001299">
    <property type="entry name" value="PRK00241.1"/>
    <property type="match status" value="1"/>
</dbReference>
<dbReference type="GO" id="GO:0005829">
    <property type="term" value="C:cytosol"/>
    <property type="evidence" value="ECO:0007669"/>
    <property type="project" value="TreeGrafter"/>
</dbReference>
<dbReference type="InterPro" id="IPR049734">
    <property type="entry name" value="NudC-like_C"/>
</dbReference>
<dbReference type="FunFam" id="3.90.79.10:FF:000040">
    <property type="entry name" value="Nudix hydrolase 19, chloroplastic"/>
    <property type="match status" value="1"/>
</dbReference>
<evidence type="ECO:0000256" key="3">
    <source>
        <dbReference type="ARBA" id="ARBA00009595"/>
    </source>
</evidence>
<keyword evidence="6" id="KW-0378">Hydrolase</keyword>
<dbReference type="InterPro" id="IPR050241">
    <property type="entry name" value="NAD-cap_RNA_hydrolase_NudC"/>
</dbReference>
<accession>A0A1M6SGV4</accession>
<evidence type="ECO:0000256" key="1">
    <source>
        <dbReference type="ARBA" id="ARBA00001946"/>
    </source>
</evidence>
<dbReference type="Gene3D" id="3.90.79.10">
    <property type="entry name" value="Nucleoside Triphosphate Pyrophosphohydrolase"/>
    <property type="match status" value="1"/>
</dbReference>
<evidence type="ECO:0000256" key="2">
    <source>
        <dbReference type="ARBA" id="ARBA00001947"/>
    </source>
</evidence>
<proteinExistence type="inferred from homology"/>